<evidence type="ECO:0000313" key="6">
    <source>
        <dbReference type="Proteomes" id="UP000256269"/>
    </source>
</evidence>
<dbReference type="InterPro" id="IPR006433">
    <property type="entry name" value="Prohead_protease"/>
</dbReference>
<sequence length="243" mass="26374">MTTDLSQRAETPRVVERRSMPFRGVELRAKPDGTGGETLAFTGYASVTETPYEMYDWLGPFTEVMRAGAFKKTLNDGADVPFLINHGGTTLARTKSGTLRLSEDDTGLYTEADLDPASPPVQTLRSAMQRGDMDEMSFAFWIVRSQWSPDFEQRDVLEVNLNKGDVSVVNYGANPATAGAHLNARELGARLAQLDERDRREVYERLAAEFAPAAAAAEAEAAPAGRGNLGLYLARAQAIGLGA</sequence>
<dbReference type="EMBL" id="QUNO01000009">
    <property type="protein sequence ID" value="REH43637.1"/>
    <property type="molecule type" value="Genomic_DNA"/>
</dbReference>
<dbReference type="InterPro" id="IPR054613">
    <property type="entry name" value="Peptidase_S78_dom"/>
</dbReference>
<evidence type="ECO:0000256" key="3">
    <source>
        <dbReference type="ARBA" id="ARBA00022801"/>
    </source>
</evidence>
<evidence type="ECO:0000259" key="4">
    <source>
        <dbReference type="Pfam" id="PF04586"/>
    </source>
</evidence>
<name>A0A3E0HEK8_9PSEU</name>
<keyword evidence="6" id="KW-1185">Reference proteome</keyword>
<dbReference type="AlphaFoldDB" id="A0A3E0HEK8"/>
<dbReference type="RefSeq" id="WP_116177080.1">
    <property type="nucleotide sequence ID" value="NZ_CP144375.1"/>
</dbReference>
<accession>A0A3E0HEK8</accession>
<dbReference type="NCBIfam" id="TIGR01543">
    <property type="entry name" value="proheadase_HK97"/>
    <property type="match status" value="1"/>
</dbReference>
<dbReference type="GO" id="GO:0006508">
    <property type="term" value="P:proteolysis"/>
    <property type="evidence" value="ECO:0007669"/>
    <property type="project" value="UniProtKB-KW"/>
</dbReference>
<organism evidence="5 6">
    <name type="scientific">Kutzneria buriramensis</name>
    <dbReference type="NCBI Taxonomy" id="1045776"/>
    <lineage>
        <taxon>Bacteria</taxon>
        <taxon>Bacillati</taxon>
        <taxon>Actinomycetota</taxon>
        <taxon>Actinomycetes</taxon>
        <taxon>Pseudonocardiales</taxon>
        <taxon>Pseudonocardiaceae</taxon>
        <taxon>Kutzneria</taxon>
    </lineage>
</organism>
<gene>
    <name evidence="5" type="ORF">BCF44_109180</name>
</gene>
<proteinExistence type="predicted"/>
<dbReference type="Proteomes" id="UP000256269">
    <property type="component" value="Unassembled WGS sequence"/>
</dbReference>
<dbReference type="Pfam" id="PF04586">
    <property type="entry name" value="Peptidase_S78"/>
    <property type="match status" value="1"/>
</dbReference>
<reference evidence="5 6" key="1">
    <citation type="submission" date="2018-08" db="EMBL/GenBank/DDBJ databases">
        <title>Genomic Encyclopedia of Archaeal and Bacterial Type Strains, Phase II (KMG-II): from individual species to whole genera.</title>
        <authorList>
            <person name="Goeker M."/>
        </authorList>
    </citation>
    <scope>NUCLEOTIDE SEQUENCE [LARGE SCALE GENOMIC DNA]</scope>
    <source>
        <strain evidence="5 6">DSM 45791</strain>
    </source>
</reference>
<keyword evidence="1" id="KW-1188">Viral release from host cell</keyword>
<protein>
    <recommendedName>
        <fullName evidence="4">Prohead serine protease domain-containing protein</fullName>
    </recommendedName>
</protein>
<evidence type="ECO:0000313" key="5">
    <source>
        <dbReference type="EMBL" id="REH43637.1"/>
    </source>
</evidence>
<keyword evidence="2" id="KW-0645">Protease</keyword>
<dbReference type="OrthoDB" id="9804926at2"/>
<evidence type="ECO:0000256" key="1">
    <source>
        <dbReference type="ARBA" id="ARBA00022612"/>
    </source>
</evidence>
<keyword evidence="3" id="KW-0378">Hydrolase</keyword>
<comment type="caution">
    <text evidence="5">The sequence shown here is derived from an EMBL/GenBank/DDBJ whole genome shotgun (WGS) entry which is preliminary data.</text>
</comment>
<feature type="domain" description="Prohead serine protease" evidence="4">
    <location>
        <begin position="35"/>
        <end position="178"/>
    </location>
</feature>
<dbReference type="GO" id="GO:0008233">
    <property type="term" value="F:peptidase activity"/>
    <property type="evidence" value="ECO:0007669"/>
    <property type="project" value="UniProtKB-KW"/>
</dbReference>
<evidence type="ECO:0000256" key="2">
    <source>
        <dbReference type="ARBA" id="ARBA00022670"/>
    </source>
</evidence>